<comment type="similarity">
    <text evidence="1">Belongs to the carbon-nitrogen hydrolase superfamily. BTD/VNN family.</text>
</comment>
<comment type="caution">
    <text evidence="7">The sequence shown here is derived from an EMBL/GenBank/DDBJ whole genome shotgun (WGS) entry which is preliminary data.</text>
</comment>
<dbReference type="Proteomes" id="UP000494165">
    <property type="component" value="Unassembled WGS sequence"/>
</dbReference>
<evidence type="ECO:0000256" key="4">
    <source>
        <dbReference type="ARBA" id="ARBA00023180"/>
    </source>
</evidence>
<keyword evidence="8" id="KW-1185">Reference proteome</keyword>
<dbReference type="InterPro" id="IPR036526">
    <property type="entry name" value="C-N_Hydrolase_sf"/>
</dbReference>
<reference evidence="7 8" key="1">
    <citation type="submission" date="2020-04" db="EMBL/GenBank/DDBJ databases">
        <authorList>
            <person name="Alioto T."/>
            <person name="Alioto T."/>
            <person name="Gomez Garrido J."/>
        </authorList>
    </citation>
    <scope>NUCLEOTIDE SEQUENCE [LARGE SCALE GENOMIC DNA]</scope>
</reference>
<dbReference type="PROSITE" id="PS50263">
    <property type="entry name" value="CN_HYDROLASE"/>
    <property type="match status" value="1"/>
</dbReference>
<organism evidence="7 8">
    <name type="scientific">Cloeon dipterum</name>
    <dbReference type="NCBI Taxonomy" id="197152"/>
    <lineage>
        <taxon>Eukaryota</taxon>
        <taxon>Metazoa</taxon>
        <taxon>Ecdysozoa</taxon>
        <taxon>Arthropoda</taxon>
        <taxon>Hexapoda</taxon>
        <taxon>Insecta</taxon>
        <taxon>Pterygota</taxon>
        <taxon>Palaeoptera</taxon>
        <taxon>Ephemeroptera</taxon>
        <taxon>Pisciforma</taxon>
        <taxon>Baetidae</taxon>
        <taxon>Cloeon</taxon>
    </lineage>
</organism>
<evidence type="ECO:0000256" key="5">
    <source>
        <dbReference type="SAM" id="SignalP"/>
    </source>
</evidence>
<proteinExistence type="inferred from homology"/>
<dbReference type="Gene3D" id="3.60.110.10">
    <property type="entry name" value="Carbon-nitrogen hydrolase"/>
    <property type="match status" value="1"/>
</dbReference>
<evidence type="ECO:0000256" key="3">
    <source>
        <dbReference type="ARBA" id="ARBA00022801"/>
    </source>
</evidence>
<keyword evidence="3" id="KW-0378">Hydrolase</keyword>
<accession>A0A8S1BXW5</accession>
<dbReference type="OrthoDB" id="10250282at2759"/>
<dbReference type="SUPFAM" id="SSF56317">
    <property type="entry name" value="Carbon-nitrogen hydrolase"/>
    <property type="match status" value="1"/>
</dbReference>
<evidence type="ECO:0000259" key="6">
    <source>
        <dbReference type="PROSITE" id="PS50263"/>
    </source>
</evidence>
<dbReference type="PANTHER" id="PTHR10609:SF14">
    <property type="entry name" value="BIOTINIDASE"/>
    <property type="match status" value="1"/>
</dbReference>
<feature type="domain" description="CN hydrolase" evidence="6">
    <location>
        <begin position="17"/>
        <end position="293"/>
    </location>
</feature>
<dbReference type="GO" id="GO:0016811">
    <property type="term" value="F:hydrolase activity, acting on carbon-nitrogen (but not peptide) bonds, in linear amides"/>
    <property type="evidence" value="ECO:0007669"/>
    <property type="project" value="InterPro"/>
</dbReference>
<dbReference type="EMBL" id="CADEPI010000003">
    <property type="protein sequence ID" value="CAB3360617.1"/>
    <property type="molecule type" value="Genomic_DNA"/>
</dbReference>
<sequence length="490" mass="52839">MTRRLFLLFLAAALSAFAAAQAQSSYVAAVVEFYALGGTFQQNIQKYEELIAEASSQSAEIIVFPEYGLTTTAVAVSRPLSIAVGQEAPDLNSNPCLELPPSRANTEALRRLSCAARNSSVYVVANLIERQFCGGQQTCAADDYLIYNTNVAFDTNGTLVARYRKFNLYGEPALNTTDEVDIAVFNTTFGATFGTFTCMDLLFFNPGMRLVREFGVTDIAFPTAWFSELPFLTAVQAQSAWAIGLGVNFLGSGYNLPSVGNSGSGVYSAEQGVLASVMAQENGTKLLVARVPISPRKYSAANRENGQIRKGSPATFDLLLKNDNLRDYTSAPLTPEIGSNLTLTHCQADLCCTVDYQLELVDASGAFNYRLVVIDGIVTHDGGKYVNREQVCSVIACSGAETTSCSDDLSLSTYSANTLFKSLVVSGNFSTDLLQPNTLVVPSLQVLRPLDDFLYAPSFPTSASRLQLTRSVSNLHAFGIFSHDFEPADA</sequence>
<evidence type="ECO:0000313" key="7">
    <source>
        <dbReference type="EMBL" id="CAB3360617.1"/>
    </source>
</evidence>
<keyword evidence="4" id="KW-0325">Glycoprotein</keyword>
<dbReference type="AlphaFoldDB" id="A0A8S1BXW5"/>
<dbReference type="InterPro" id="IPR043957">
    <property type="entry name" value="Vanin_C"/>
</dbReference>
<dbReference type="InterPro" id="IPR012101">
    <property type="entry name" value="Biotinidase-like_euk"/>
</dbReference>
<feature type="signal peptide" evidence="5">
    <location>
        <begin position="1"/>
        <end position="22"/>
    </location>
</feature>
<dbReference type="PANTHER" id="PTHR10609">
    <property type="entry name" value="BIOTINIDASE-RELATED"/>
    <property type="match status" value="1"/>
</dbReference>
<keyword evidence="2 5" id="KW-0732">Signal</keyword>
<dbReference type="Pfam" id="PF19018">
    <property type="entry name" value="Vanin_C"/>
    <property type="match status" value="1"/>
</dbReference>
<evidence type="ECO:0000313" key="8">
    <source>
        <dbReference type="Proteomes" id="UP000494165"/>
    </source>
</evidence>
<name>A0A8S1BXW5_9INSE</name>
<dbReference type="InterPro" id="IPR003010">
    <property type="entry name" value="C-N_Hydrolase"/>
</dbReference>
<gene>
    <name evidence="7" type="ORF">CLODIP_2_CD08975</name>
</gene>
<dbReference type="CDD" id="cd07567">
    <property type="entry name" value="biotinidase_like"/>
    <property type="match status" value="1"/>
</dbReference>
<feature type="chain" id="PRO_5035933793" description="CN hydrolase domain-containing protein" evidence="5">
    <location>
        <begin position="23"/>
        <end position="490"/>
    </location>
</feature>
<protein>
    <recommendedName>
        <fullName evidence="6">CN hydrolase domain-containing protein</fullName>
    </recommendedName>
</protein>
<dbReference type="Pfam" id="PF00795">
    <property type="entry name" value="CN_hydrolase"/>
    <property type="match status" value="1"/>
</dbReference>
<evidence type="ECO:0000256" key="1">
    <source>
        <dbReference type="ARBA" id="ARBA00008225"/>
    </source>
</evidence>
<evidence type="ECO:0000256" key="2">
    <source>
        <dbReference type="ARBA" id="ARBA00022729"/>
    </source>
</evidence>
<dbReference type="InterPro" id="IPR040154">
    <property type="entry name" value="Biotinidase/VNN"/>
</dbReference>